<sequence>MAADLRLAPLLSSLLRYALRLLRKCAISQVFRQLLQRVQFYWSIITLRRRRGGKGADGGGHEPPTNLRDRDAESNDDQGRTLVDREDQIVLVANGEVVHLDQNVSFSLFPYGPGGIRNASRSSQNLAASREAHSRAISLRSASRSNLGDSVRTPSPAISQIGTEDERYTFVVQPGSPTSPTPTRRFSHSLPDLSNPPPFSMPPLEPPSRYRPRIDTTPPRQPSRIIEHSEVMSPQEMEGTSISVPSMESLSMYVCLDNNRIVPTMPEANLRYEKRPRIHRRDYNMIVQPITTVFEKPTSPLGWLKYVHPEGLRYFYHEQKRVFTDADLFDSKILAQIMEDIELCENFITENAIRMPANIHLAMHLYYKEDDPSIIENNYYYVDHDTRTVFFLDTYDPSNLFSWYEISGCRTDSHLRHEIEAQYWYQILFFLLLYPHATKLSKAMVSELRDTVHHFIGDAMTSPTSTAPYTLNELNKVLKLTATLEHNVNVYCVGSLSLLARIMHVFGKSIAYITVQGALYVLKARSRFLNFYGEGHARIERNFSVHGDPIHSRTWLVKSLSIILFSSPDFHLRTLQNMWVDGIMHHNVWQECMKKMNEEWQEFVLFATVMLNANVAFLAIQSVDINDDPHRSAAQIASYLSVVASIGSIVLGLLLTRQNRTKTRETVHEVQAYLQARRHPRLGLETLAILYSLPYALLMWGMVSFLAAFSFVFFADSSVPTRSLVGSLCFAVAILIIWCVYTSWEKHADDKPVEPSEPKPESTNSQRSIHSQHPFKSWREYALSKFLSLPAVQVFRRKSYDSEHTAVNERV</sequence>
<keyword evidence="2" id="KW-0472">Membrane</keyword>
<dbReference type="AlphaFoldDB" id="A0A8H7XYC3"/>
<feature type="transmembrane region" description="Helical" evidence="2">
    <location>
        <begin position="687"/>
        <end position="715"/>
    </location>
</feature>
<feature type="transmembrane region" description="Helical" evidence="2">
    <location>
        <begin position="633"/>
        <end position="655"/>
    </location>
</feature>
<accession>A0A8H7XYC3</accession>
<name>A0A8H7XYC3_PSICU</name>
<feature type="region of interest" description="Disordered" evidence="1">
    <location>
        <begin position="750"/>
        <end position="772"/>
    </location>
</feature>
<feature type="transmembrane region" description="Helical" evidence="2">
    <location>
        <begin position="721"/>
        <end position="741"/>
    </location>
</feature>
<reference evidence="3" key="1">
    <citation type="submission" date="2021-02" db="EMBL/GenBank/DDBJ databases">
        <title>Psilocybe cubensis genome.</title>
        <authorList>
            <person name="Mckernan K.J."/>
            <person name="Crawford S."/>
            <person name="Trippe A."/>
            <person name="Kane L.T."/>
            <person name="Mclaughlin S."/>
        </authorList>
    </citation>
    <scope>NUCLEOTIDE SEQUENCE [LARGE SCALE GENOMIC DNA]</scope>
    <source>
        <strain evidence="3">MGC-MH-2018</strain>
    </source>
</reference>
<keyword evidence="2" id="KW-0812">Transmembrane</keyword>
<feature type="region of interest" description="Disordered" evidence="1">
    <location>
        <begin position="51"/>
        <end position="80"/>
    </location>
</feature>
<feature type="region of interest" description="Disordered" evidence="1">
    <location>
        <begin position="139"/>
        <end position="221"/>
    </location>
</feature>
<feature type="transmembrane region" description="Helical" evidence="2">
    <location>
        <begin position="603"/>
        <end position="621"/>
    </location>
</feature>
<evidence type="ECO:0000313" key="3">
    <source>
        <dbReference type="EMBL" id="KAG5168181.1"/>
    </source>
</evidence>
<evidence type="ECO:0000256" key="2">
    <source>
        <dbReference type="SAM" id="Phobius"/>
    </source>
</evidence>
<feature type="compositionally biased region" description="Basic and acidic residues" evidence="1">
    <location>
        <begin position="750"/>
        <end position="760"/>
    </location>
</feature>
<dbReference type="EMBL" id="JAFIQS010000006">
    <property type="protein sequence ID" value="KAG5168181.1"/>
    <property type="molecule type" value="Genomic_DNA"/>
</dbReference>
<keyword evidence="2" id="KW-1133">Transmembrane helix</keyword>
<comment type="caution">
    <text evidence="3">The sequence shown here is derived from an EMBL/GenBank/DDBJ whole genome shotgun (WGS) entry which is preliminary data.</text>
</comment>
<evidence type="ECO:0000256" key="1">
    <source>
        <dbReference type="SAM" id="MobiDB-lite"/>
    </source>
</evidence>
<feature type="compositionally biased region" description="Pro residues" evidence="1">
    <location>
        <begin position="194"/>
        <end position="206"/>
    </location>
</feature>
<proteinExistence type="predicted"/>
<organism evidence="3">
    <name type="scientific">Psilocybe cubensis</name>
    <name type="common">Psychedelic mushroom</name>
    <name type="synonym">Stropharia cubensis</name>
    <dbReference type="NCBI Taxonomy" id="181762"/>
    <lineage>
        <taxon>Eukaryota</taxon>
        <taxon>Fungi</taxon>
        <taxon>Dikarya</taxon>
        <taxon>Basidiomycota</taxon>
        <taxon>Agaricomycotina</taxon>
        <taxon>Agaricomycetes</taxon>
        <taxon>Agaricomycetidae</taxon>
        <taxon>Agaricales</taxon>
        <taxon>Agaricineae</taxon>
        <taxon>Strophariaceae</taxon>
        <taxon>Psilocybe</taxon>
    </lineage>
</organism>
<feature type="compositionally biased region" description="Basic and acidic residues" evidence="1">
    <location>
        <begin position="67"/>
        <end position="80"/>
    </location>
</feature>
<feature type="transmembrane region" description="Helical" evidence="2">
    <location>
        <begin position="502"/>
        <end position="522"/>
    </location>
</feature>
<feature type="compositionally biased region" description="Polar residues" evidence="1">
    <location>
        <begin position="146"/>
        <end position="162"/>
    </location>
</feature>
<gene>
    <name evidence="3" type="ORF">JR316_006776</name>
</gene>
<protein>
    <submittedName>
        <fullName evidence="3">Uncharacterized protein</fullName>
    </submittedName>
</protein>